<sequence length="273" mass="28999">MRATITITVAAAAVSAVAALAQGFQLRPHPKYIASLSLMVRPLAVAHSLEPGDLAARGNPHHAPPRIVSGPPTGMQMHTPGNRARGVDDEMLFARHDGHHGGMHGADHGMHGGMRHAHGGMVPPVSSREVDEELVARQGPWGHFGGMRHSPAGFRLREVEDDLVARQGPGVHFGHFGRMHHGHPPGGFHPRGLEDDLLAREVPGGFHPRNVENELAARQGQGGHFGDMRTEASAGSTVTRARSTRGSTLVPNPVVTLAGCAAGSEGFTKWRIE</sequence>
<organism evidence="3 4">
    <name type="scientific">Daedalea quercina L-15889</name>
    <dbReference type="NCBI Taxonomy" id="1314783"/>
    <lineage>
        <taxon>Eukaryota</taxon>
        <taxon>Fungi</taxon>
        <taxon>Dikarya</taxon>
        <taxon>Basidiomycota</taxon>
        <taxon>Agaricomycotina</taxon>
        <taxon>Agaricomycetes</taxon>
        <taxon>Polyporales</taxon>
        <taxon>Fomitopsis</taxon>
    </lineage>
</organism>
<dbReference type="Proteomes" id="UP000076727">
    <property type="component" value="Unassembled WGS sequence"/>
</dbReference>
<feature type="compositionally biased region" description="Polar residues" evidence="1">
    <location>
        <begin position="233"/>
        <end position="245"/>
    </location>
</feature>
<dbReference type="EMBL" id="KV429045">
    <property type="protein sequence ID" value="KZT71617.1"/>
    <property type="molecule type" value="Genomic_DNA"/>
</dbReference>
<reference evidence="3 4" key="1">
    <citation type="journal article" date="2016" name="Mol. Biol. Evol.">
        <title>Comparative Genomics of Early-Diverging Mushroom-Forming Fungi Provides Insights into the Origins of Lignocellulose Decay Capabilities.</title>
        <authorList>
            <person name="Nagy L.G."/>
            <person name="Riley R."/>
            <person name="Tritt A."/>
            <person name="Adam C."/>
            <person name="Daum C."/>
            <person name="Floudas D."/>
            <person name="Sun H."/>
            <person name="Yadav J.S."/>
            <person name="Pangilinan J."/>
            <person name="Larsson K.H."/>
            <person name="Matsuura K."/>
            <person name="Barry K."/>
            <person name="Labutti K."/>
            <person name="Kuo R."/>
            <person name="Ohm R.A."/>
            <person name="Bhattacharya S.S."/>
            <person name="Shirouzu T."/>
            <person name="Yoshinaga Y."/>
            <person name="Martin F.M."/>
            <person name="Grigoriev I.V."/>
            <person name="Hibbett D.S."/>
        </authorList>
    </citation>
    <scope>NUCLEOTIDE SEQUENCE [LARGE SCALE GENOMIC DNA]</scope>
    <source>
        <strain evidence="3 4">L-15889</strain>
    </source>
</reference>
<gene>
    <name evidence="3" type="ORF">DAEQUDRAFT_114504</name>
</gene>
<proteinExistence type="predicted"/>
<evidence type="ECO:0000256" key="2">
    <source>
        <dbReference type="SAM" id="SignalP"/>
    </source>
</evidence>
<keyword evidence="4" id="KW-1185">Reference proteome</keyword>
<feature type="region of interest" description="Disordered" evidence="1">
    <location>
        <begin position="220"/>
        <end position="245"/>
    </location>
</feature>
<dbReference type="AlphaFoldDB" id="A0A165S772"/>
<keyword evidence="2" id="KW-0732">Signal</keyword>
<evidence type="ECO:0000313" key="3">
    <source>
        <dbReference type="EMBL" id="KZT71617.1"/>
    </source>
</evidence>
<accession>A0A165S772</accession>
<evidence type="ECO:0000313" key="4">
    <source>
        <dbReference type="Proteomes" id="UP000076727"/>
    </source>
</evidence>
<name>A0A165S772_9APHY</name>
<feature type="chain" id="PRO_5007866265" evidence="2">
    <location>
        <begin position="20"/>
        <end position="273"/>
    </location>
</feature>
<evidence type="ECO:0000256" key="1">
    <source>
        <dbReference type="SAM" id="MobiDB-lite"/>
    </source>
</evidence>
<protein>
    <submittedName>
        <fullName evidence="3">Uncharacterized protein</fullName>
    </submittedName>
</protein>
<feature type="signal peptide" evidence="2">
    <location>
        <begin position="1"/>
        <end position="19"/>
    </location>
</feature>